<reference evidence="4 5" key="1">
    <citation type="submission" date="2024-05" db="EMBL/GenBank/DDBJ databases">
        <authorList>
            <person name="Wallberg A."/>
        </authorList>
    </citation>
    <scope>NUCLEOTIDE SEQUENCE [LARGE SCALE GENOMIC DNA]</scope>
</reference>
<dbReference type="InterPro" id="IPR016186">
    <property type="entry name" value="C-type_lectin-like/link_sf"/>
</dbReference>
<dbReference type="InterPro" id="IPR001304">
    <property type="entry name" value="C-type_lectin-like"/>
</dbReference>
<evidence type="ECO:0000256" key="2">
    <source>
        <dbReference type="SAM" id="SignalP"/>
    </source>
</evidence>
<dbReference type="PANTHER" id="PTHR22803">
    <property type="entry name" value="MANNOSE, PHOSPHOLIPASE, LECTIN RECEPTOR RELATED"/>
    <property type="match status" value="1"/>
</dbReference>
<protein>
    <recommendedName>
        <fullName evidence="3">C-type lectin domain-containing protein</fullName>
    </recommendedName>
</protein>
<sequence length="203" mass="22623">HRSKQFFFCEGINTMYLVDLLLLLLWIHAAIATVTCPGQFTLFGEQCLQVLLSPRRTWKQARDKCQVSGTGGKLAELPDTTHIIDYIVTEKISNRSTFWVGAEWNTIAKEFLWITSGSKVGNWDAGEPNLGGIGENCVELVARTGKYNDNNCTQKFSTICEVAVPPVHGSTYIMIGTTTSVLLVVVIFLSIIAAYFIKKRKEN</sequence>
<dbReference type="SUPFAM" id="SSF56436">
    <property type="entry name" value="C-type lectin-like"/>
    <property type="match status" value="1"/>
</dbReference>
<feature type="non-terminal residue" evidence="4">
    <location>
        <position position="1"/>
    </location>
</feature>
<name>A0AAV2PWG3_MEGNR</name>
<feature type="chain" id="PRO_5043729918" description="C-type lectin domain-containing protein" evidence="2">
    <location>
        <begin position="33"/>
        <end position="203"/>
    </location>
</feature>
<dbReference type="AlphaFoldDB" id="A0AAV2PWG3"/>
<keyword evidence="1" id="KW-0812">Transmembrane</keyword>
<dbReference type="PROSITE" id="PS50041">
    <property type="entry name" value="C_TYPE_LECTIN_2"/>
    <property type="match status" value="1"/>
</dbReference>
<dbReference type="SMART" id="SM00034">
    <property type="entry name" value="CLECT"/>
    <property type="match status" value="1"/>
</dbReference>
<evidence type="ECO:0000313" key="5">
    <source>
        <dbReference type="Proteomes" id="UP001497623"/>
    </source>
</evidence>
<accession>A0AAV2PWG3</accession>
<evidence type="ECO:0000313" key="4">
    <source>
        <dbReference type="EMBL" id="CAL4065930.1"/>
    </source>
</evidence>
<dbReference type="EMBL" id="CAXKWB010001967">
    <property type="protein sequence ID" value="CAL4065930.1"/>
    <property type="molecule type" value="Genomic_DNA"/>
</dbReference>
<feature type="non-terminal residue" evidence="4">
    <location>
        <position position="203"/>
    </location>
</feature>
<keyword evidence="5" id="KW-1185">Reference proteome</keyword>
<dbReference type="Proteomes" id="UP001497623">
    <property type="component" value="Unassembled WGS sequence"/>
</dbReference>
<comment type="caution">
    <text evidence="4">The sequence shown here is derived from an EMBL/GenBank/DDBJ whole genome shotgun (WGS) entry which is preliminary data.</text>
</comment>
<feature type="domain" description="C-type lectin" evidence="3">
    <location>
        <begin position="43"/>
        <end position="161"/>
    </location>
</feature>
<feature type="signal peptide" evidence="2">
    <location>
        <begin position="1"/>
        <end position="32"/>
    </location>
</feature>
<keyword evidence="1" id="KW-1133">Transmembrane helix</keyword>
<evidence type="ECO:0000259" key="3">
    <source>
        <dbReference type="PROSITE" id="PS50041"/>
    </source>
</evidence>
<proteinExistence type="predicted"/>
<dbReference type="CDD" id="cd00037">
    <property type="entry name" value="CLECT"/>
    <property type="match status" value="1"/>
</dbReference>
<dbReference type="InterPro" id="IPR016187">
    <property type="entry name" value="CTDL_fold"/>
</dbReference>
<dbReference type="InterPro" id="IPR050111">
    <property type="entry name" value="C-type_lectin/snaclec_domain"/>
</dbReference>
<keyword evidence="1" id="KW-0472">Membrane</keyword>
<organism evidence="4 5">
    <name type="scientific">Meganyctiphanes norvegica</name>
    <name type="common">Northern krill</name>
    <name type="synonym">Thysanopoda norvegica</name>
    <dbReference type="NCBI Taxonomy" id="48144"/>
    <lineage>
        <taxon>Eukaryota</taxon>
        <taxon>Metazoa</taxon>
        <taxon>Ecdysozoa</taxon>
        <taxon>Arthropoda</taxon>
        <taxon>Crustacea</taxon>
        <taxon>Multicrustacea</taxon>
        <taxon>Malacostraca</taxon>
        <taxon>Eumalacostraca</taxon>
        <taxon>Eucarida</taxon>
        <taxon>Euphausiacea</taxon>
        <taxon>Euphausiidae</taxon>
        <taxon>Meganyctiphanes</taxon>
    </lineage>
</organism>
<feature type="transmembrane region" description="Helical" evidence="1">
    <location>
        <begin position="172"/>
        <end position="197"/>
    </location>
</feature>
<keyword evidence="2" id="KW-0732">Signal</keyword>
<gene>
    <name evidence="4" type="ORF">MNOR_LOCUS5177</name>
</gene>
<dbReference type="Gene3D" id="3.10.100.10">
    <property type="entry name" value="Mannose-Binding Protein A, subunit A"/>
    <property type="match status" value="1"/>
</dbReference>
<dbReference type="Pfam" id="PF00059">
    <property type="entry name" value="Lectin_C"/>
    <property type="match status" value="1"/>
</dbReference>
<evidence type="ECO:0000256" key="1">
    <source>
        <dbReference type="SAM" id="Phobius"/>
    </source>
</evidence>